<dbReference type="Proteomes" id="UP000660262">
    <property type="component" value="Unassembled WGS sequence"/>
</dbReference>
<comment type="caution">
    <text evidence="1">The sequence shown here is derived from an EMBL/GenBank/DDBJ whole genome shotgun (WGS) entry which is preliminary data.</text>
</comment>
<evidence type="ECO:0000313" key="2">
    <source>
        <dbReference type="Proteomes" id="UP000660262"/>
    </source>
</evidence>
<dbReference type="AlphaFoldDB" id="A0A830H3U0"/>
<proteinExistence type="predicted"/>
<accession>A0A830H3U0</accession>
<sequence length="161" mass="19039">MRHAPTMPRSPRYVVRMIANPNARYDRERKRNFTEEPYDRERKRNFTEEQREVERIRDRERIRIFTEEQREARRVPGLRAFVLNTGGLHVFLCHHIRDDIVFVNVCASKYAARSESEASWTWFCKVLQEAGLSCYMRKGKIIFPAVYHFICLVCAAGGGNL</sequence>
<name>A0A830H3U0_9CHLO</name>
<reference evidence="1" key="1">
    <citation type="submission" date="2020-10" db="EMBL/GenBank/DDBJ databases">
        <title>Unveiling of a novel bifunctional photoreceptor, Dualchrome1, isolated from a cosmopolitan green alga.</title>
        <authorList>
            <person name="Suzuki S."/>
            <person name="Kawachi M."/>
        </authorList>
    </citation>
    <scope>NUCLEOTIDE SEQUENCE</scope>
    <source>
        <strain evidence="1">NIES 2893</strain>
    </source>
</reference>
<evidence type="ECO:0000313" key="1">
    <source>
        <dbReference type="EMBL" id="GHP01694.1"/>
    </source>
</evidence>
<keyword evidence="2" id="KW-1185">Reference proteome</keyword>
<protein>
    <submittedName>
        <fullName evidence="1">Uncharacterized protein</fullName>
    </submittedName>
</protein>
<gene>
    <name evidence="1" type="ORF">PPROV_000045100</name>
</gene>
<organism evidence="1 2">
    <name type="scientific">Pycnococcus provasolii</name>
    <dbReference type="NCBI Taxonomy" id="41880"/>
    <lineage>
        <taxon>Eukaryota</taxon>
        <taxon>Viridiplantae</taxon>
        <taxon>Chlorophyta</taxon>
        <taxon>Pseudoscourfieldiophyceae</taxon>
        <taxon>Pseudoscourfieldiales</taxon>
        <taxon>Pycnococcaceae</taxon>
        <taxon>Pycnococcus</taxon>
    </lineage>
</organism>
<dbReference type="EMBL" id="BNJQ01000001">
    <property type="protein sequence ID" value="GHP01694.1"/>
    <property type="molecule type" value="Genomic_DNA"/>
</dbReference>